<keyword evidence="2" id="KW-1185">Reference proteome</keyword>
<dbReference type="Pfam" id="PF06108">
    <property type="entry name" value="DUF952"/>
    <property type="match status" value="1"/>
</dbReference>
<evidence type="ECO:0000313" key="2">
    <source>
        <dbReference type="Proteomes" id="UP000233742"/>
    </source>
</evidence>
<accession>A0A2K9F1C8</accession>
<sequence length="111" mass="12309">MLIYKILRPAEWAELQAQGRTVGAPVDRADGYVHFSTAAQLAETLAKHFGGAPELMLLAVEADALGPDLRWEVSRGGQDFPHLYRELRMDDLRWTRAVTLGPDGHETGPLE</sequence>
<evidence type="ECO:0000313" key="1">
    <source>
        <dbReference type="EMBL" id="AUH34172.1"/>
    </source>
</evidence>
<dbReference type="RefSeq" id="WP_101460836.1">
    <property type="nucleotide sequence ID" value="NZ_CP025408.1"/>
</dbReference>
<dbReference type="PANTHER" id="PTHR34129:SF1">
    <property type="entry name" value="DUF952 DOMAIN-CONTAINING PROTEIN"/>
    <property type="match status" value="1"/>
</dbReference>
<dbReference type="AlphaFoldDB" id="A0A2K9F1C8"/>
<dbReference type="KEGG" id="paro:CUV01_12895"/>
<reference evidence="1 2" key="1">
    <citation type="submission" date="2017-12" db="EMBL/GenBank/DDBJ databases">
        <authorList>
            <person name="Hurst M.R.H."/>
        </authorList>
    </citation>
    <scope>NUCLEOTIDE SEQUENCE [LARGE SCALE GENOMIC DNA]</scope>
    <source>
        <strain evidence="1 2">BM15</strain>
    </source>
</reference>
<dbReference type="EMBL" id="CP025408">
    <property type="protein sequence ID" value="AUH34172.1"/>
    <property type="molecule type" value="Genomic_DNA"/>
</dbReference>
<gene>
    <name evidence="1" type="ORF">CUV01_12895</name>
</gene>
<dbReference type="Gene3D" id="3.20.170.20">
    <property type="entry name" value="Protein of unknown function DUF952"/>
    <property type="match status" value="1"/>
</dbReference>
<organism evidence="1 2">
    <name type="scientific">Paracoccus tegillarcae</name>
    <dbReference type="NCBI Taxonomy" id="1529068"/>
    <lineage>
        <taxon>Bacteria</taxon>
        <taxon>Pseudomonadati</taxon>
        <taxon>Pseudomonadota</taxon>
        <taxon>Alphaproteobacteria</taxon>
        <taxon>Rhodobacterales</taxon>
        <taxon>Paracoccaceae</taxon>
        <taxon>Paracoccus</taxon>
    </lineage>
</organism>
<dbReference type="Proteomes" id="UP000233742">
    <property type="component" value="Chromosome"/>
</dbReference>
<dbReference type="OrthoDB" id="9799937at2"/>
<protein>
    <submittedName>
        <fullName evidence="1">DUF952 domain-containing protein</fullName>
    </submittedName>
</protein>
<dbReference type="PANTHER" id="PTHR34129">
    <property type="entry name" value="BLR1139 PROTEIN"/>
    <property type="match status" value="1"/>
</dbReference>
<dbReference type="SUPFAM" id="SSF56399">
    <property type="entry name" value="ADP-ribosylation"/>
    <property type="match status" value="1"/>
</dbReference>
<dbReference type="InterPro" id="IPR009297">
    <property type="entry name" value="DUF952"/>
</dbReference>
<name>A0A2K9F1C8_9RHOB</name>
<proteinExistence type="predicted"/>